<protein>
    <recommendedName>
        <fullName evidence="3">Phytanoyl-CoA dioxygenase</fullName>
    </recommendedName>
</protein>
<dbReference type="EMBL" id="NCSJ02000072">
    <property type="protein sequence ID" value="RFU31620.1"/>
    <property type="molecule type" value="Genomic_DNA"/>
</dbReference>
<evidence type="ECO:0000313" key="1">
    <source>
        <dbReference type="EMBL" id="RFU31620.1"/>
    </source>
</evidence>
<evidence type="ECO:0000313" key="2">
    <source>
        <dbReference type="Proteomes" id="UP000258309"/>
    </source>
</evidence>
<dbReference type="Proteomes" id="UP000258309">
    <property type="component" value="Unassembled WGS sequence"/>
</dbReference>
<keyword evidence="2" id="KW-1185">Reference proteome</keyword>
<name>A0A3E2HDZ5_SCYLI</name>
<dbReference type="AlphaFoldDB" id="A0A3E2HDZ5"/>
<organism evidence="1 2">
    <name type="scientific">Scytalidium lignicola</name>
    <name type="common">Hyphomycete</name>
    <dbReference type="NCBI Taxonomy" id="5539"/>
    <lineage>
        <taxon>Eukaryota</taxon>
        <taxon>Fungi</taxon>
        <taxon>Dikarya</taxon>
        <taxon>Ascomycota</taxon>
        <taxon>Pezizomycotina</taxon>
        <taxon>Leotiomycetes</taxon>
        <taxon>Leotiomycetes incertae sedis</taxon>
        <taxon>Scytalidium</taxon>
    </lineage>
</organism>
<feature type="non-terminal residue" evidence="1">
    <location>
        <position position="378"/>
    </location>
</feature>
<dbReference type="OrthoDB" id="4664297at2759"/>
<gene>
    <name evidence="1" type="ORF">B7463_g4709</name>
</gene>
<dbReference type="OMA" id="STWHTEY"/>
<comment type="caution">
    <text evidence="1">The sequence shown here is derived from an EMBL/GenBank/DDBJ whole genome shotgun (WGS) entry which is preliminary data.</text>
</comment>
<proteinExistence type="predicted"/>
<evidence type="ECO:0008006" key="3">
    <source>
        <dbReference type="Google" id="ProtNLM"/>
    </source>
</evidence>
<accession>A0A3E2HDZ5</accession>
<dbReference type="SUPFAM" id="SSF51197">
    <property type="entry name" value="Clavaminate synthase-like"/>
    <property type="match status" value="1"/>
</dbReference>
<reference evidence="1 2" key="1">
    <citation type="submission" date="2018-05" db="EMBL/GenBank/DDBJ databases">
        <title>Draft genome sequence of Scytalidium lignicola DSM 105466, a ubiquitous saprotrophic fungus.</title>
        <authorList>
            <person name="Buettner E."/>
            <person name="Gebauer A.M."/>
            <person name="Hofrichter M."/>
            <person name="Liers C."/>
            <person name="Kellner H."/>
        </authorList>
    </citation>
    <scope>NUCLEOTIDE SEQUENCE [LARGE SCALE GENOMIC DNA]</scope>
    <source>
        <strain evidence="1 2">DSM 105466</strain>
    </source>
</reference>
<dbReference type="Gene3D" id="2.60.120.620">
    <property type="entry name" value="q2cbj1_9rhob like domain"/>
    <property type="match status" value="1"/>
</dbReference>
<feature type="non-terminal residue" evidence="1">
    <location>
        <position position="1"/>
    </location>
</feature>
<sequence>MSATITEAPPAASTLTSENKLNQNYKYLTPEDVQHFLTKGWLRVPGAIKEEFIDKWMKDLWVRIDYDEHDKSTWHTEYLHLPRHREVPAEDFAPEAWNKIVEICGGEDRIDPIRERYYGDAFIINFGTEEKTKQEFEYKPQHKKEWHTDDDWYRMFLDSTGNAMTVIHVFTDIPARGGGTWLCEDGIKGVVEYLYAHPEGLDPPISNAHCSHVQDCKEYSTVVAKKGDVFLLHGLLPHVQSPNYLHYARVISNPHVSLHSPYNLNRPDGNYSLLEQVILRNLGRDSVPEFKPTRERKFWYPRNAGFKRAKAEGELQRMIAAAKAKGLDESSVDSIYCRQGTKEFEEFEKRNGFDKEVGESGLLMEQHDVGTWEKPSST</sequence>